<reference evidence="4" key="1">
    <citation type="submission" date="2023-02" db="EMBL/GenBank/DDBJ databases">
        <title>Genome of toxic invasive species Heracleum sosnowskyi carries increased number of genes despite the absence of recent whole-genome duplications.</title>
        <authorList>
            <person name="Schelkunov M."/>
            <person name="Shtratnikova V."/>
            <person name="Makarenko M."/>
            <person name="Klepikova A."/>
            <person name="Omelchenko D."/>
            <person name="Novikova G."/>
            <person name="Obukhova E."/>
            <person name="Bogdanov V."/>
            <person name="Penin A."/>
            <person name="Logacheva M."/>
        </authorList>
    </citation>
    <scope>NUCLEOTIDE SEQUENCE</scope>
    <source>
        <strain evidence="4">Hsosn_3</strain>
        <tissue evidence="4">Leaf</tissue>
    </source>
</reference>
<dbReference type="GO" id="GO:0000346">
    <property type="term" value="C:transcription export complex"/>
    <property type="evidence" value="ECO:0007669"/>
    <property type="project" value="TreeGrafter"/>
</dbReference>
<proteinExistence type="inferred from homology"/>
<evidence type="ECO:0000256" key="1">
    <source>
        <dbReference type="ARBA" id="ARBA00009728"/>
    </source>
</evidence>
<comment type="similarity">
    <text evidence="1">Belongs to the WD repeat THOC6 family.</text>
</comment>
<name>A0AAD8N6W3_9APIA</name>
<evidence type="ECO:0000313" key="5">
    <source>
        <dbReference type="Proteomes" id="UP001237642"/>
    </source>
</evidence>
<reference evidence="4" key="2">
    <citation type="submission" date="2023-05" db="EMBL/GenBank/DDBJ databases">
        <authorList>
            <person name="Schelkunov M.I."/>
        </authorList>
    </citation>
    <scope>NUCLEOTIDE SEQUENCE</scope>
    <source>
        <strain evidence="4">Hsosn_3</strain>
        <tissue evidence="4">Leaf</tissue>
    </source>
</reference>
<accession>A0AAD8N6W3</accession>
<dbReference type="PANTHER" id="PTHR44411">
    <property type="entry name" value="THO COMPLEX SUBUNIT 6 HOMOLOG"/>
    <property type="match status" value="1"/>
</dbReference>
<comment type="caution">
    <text evidence="4">The sequence shown here is derived from an EMBL/GenBank/DDBJ whole genome shotgun (WGS) entry which is preliminary data.</text>
</comment>
<gene>
    <name evidence="4" type="ORF">POM88_006841</name>
</gene>
<dbReference type="InterPro" id="IPR015943">
    <property type="entry name" value="WD40/YVTN_repeat-like_dom_sf"/>
</dbReference>
<evidence type="ECO:0000313" key="4">
    <source>
        <dbReference type="EMBL" id="KAK1396978.1"/>
    </source>
</evidence>
<dbReference type="Proteomes" id="UP001237642">
    <property type="component" value="Unassembled WGS sequence"/>
</dbReference>
<dbReference type="InterPro" id="IPR036322">
    <property type="entry name" value="WD40_repeat_dom_sf"/>
</dbReference>
<feature type="repeat" description="WD" evidence="3">
    <location>
        <begin position="182"/>
        <end position="223"/>
    </location>
</feature>
<keyword evidence="5" id="KW-1185">Reference proteome</keyword>
<dbReference type="AlphaFoldDB" id="A0AAD8N6W3"/>
<dbReference type="PROSITE" id="PS50082">
    <property type="entry name" value="WD_REPEATS_2"/>
    <property type="match status" value="1"/>
</dbReference>
<dbReference type="GO" id="GO:0006406">
    <property type="term" value="P:mRNA export from nucleus"/>
    <property type="evidence" value="ECO:0007669"/>
    <property type="project" value="TreeGrafter"/>
</dbReference>
<dbReference type="GO" id="GO:0000347">
    <property type="term" value="C:THO complex"/>
    <property type="evidence" value="ECO:0007669"/>
    <property type="project" value="TreeGrafter"/>
</dbReference>
<dbReference type="SMART" id="SM00320">
    <property type="entry name" value="WD40"/>
    <property type="match status" value="5"/>
</dbReference>
<dbReference type="InterPro" id="IPR042626">
    <property type="entry name" value="THOC6"/>
</dbReference>
<dbReference type="Gene3D" id="2.130.10.10">
    <property type="entry name" value="YVTN repeat-like/Quinoprotein amine dehydrogenase"/>
    <property type="match status" value="2"/>
</dbReference>
<dbReference type="PANTHER" id="PTHR44411:SF1">
    <property type="entry name" value="THO COMPLEX SUBUNIT 6 HOMOLOG"/>
    <property type="match status" value="1"/>
</dbReference>
<organism evidence="4 5">
    <name type="scientific">Heracleum sosnowskyi</name>
    <dbReference type="NCBI Taxonomy" id="360622"/>
    <lineage>
        <taxon>Eukaryota</taxon>
        <taxon>Viridiplantae</taxon>
        <taxon>Streptophyta</taxon>
        <taxon>Embryophyta</taxon>
        <taxon>Tracheophyta</taxon>
        <taxon>Spermatophyta</taxon>
        <taxon>Magnoliopsida</taxon>
        <taxon>eudicotyledons</taxon>
        <taxon>Gunneridae</taxon>
        <taxon>Pentapetalae</taxon>
        <taxon>asterids</taxon>
        <taxon>campanulids</taxon>
        <taxon>Apiales</taxon>
        <taxon>Apiaceae</taxon>
        <taxon>Apioideae</taxon>
        <taxon>apioid superclade</taxon>
        <taxon>Tordylieae</taxon>
        <taxon>Tordyliinae</taxon>
        <taxon>Heracleum</taxon>
    </lineage>
</organism>
<dbReference type="PROSITE" id="PS50294">
    <property type="entry name" value="WD_REPEATS_REGION"/>
    <property type="match status" value="1"/>
</dbReference>
<keyword evidence="2 3" id="KW-0853">WD repeat</keyword>
<protein>
    <submittedName>
        <fullName evidence="4">THO complex subunit 6</fullName>
    </submittedName>
</protein>
<dbReference type="EMBL" id="JAUIZM010000002">
    <property type="protein sequence ID" value="KAK1396978.1"/>
    <property type="molecule type" value="Genomic_DNA"/>
</dbReference>
<sequence length="356" mass="38875">MVEKVDCRNWDSEAYKHTVLQDRLNPSLTIFRTAFPPQPLLHNPDLIVAASSDGSIASYSLSSSSSSSLLVAQPNFFLKAHDGPAYDVKFYASSQHDPLLLSCGDDGCIRGWKWKPMSQASHLRPVLEFVNPQHKGPWNSLSPIPENNAIAVDDQGGCIYVAAGDSCAYCWDVEKSETKTVFKGHSDYLHSIITRNSGNQIITGSEDGTARVWDCKSGKCVSVINEEKDKKLKEFCPRVSCIALDASESWLACGSGQTLSVWNLPACERISQTRMNANIQDIIFDDNQIVAVGAEPLVSRFDMNGALLSQIQCFPQSVFSASLHPLGVTAVAGYGGIVDVLSQFGSHSCTFRCRCL</sequence>
<dbReference type="Pfam" id="PF00400">
    <property type="entry name" value="WD40"/>
    <property type="match status" value="3"/>
</dbReference>
<dbReference type="InterPro" id="IPR001680">
    <property type="entry name" value="WD40_rpt"/>
</dbReference>
<evidence type="ECO:0000256" key="3">
    <source>
        <dbReference type="PROSITE-ProRule" id="PRU00221"/>
    </source>
</evidence>
<evidence type="ECO:0000256" key="2">
    <source>
        <dbReference type="ARBA" id="ARBA00022574"/>
    </source>
</evidence>
<dbReference type="SUPFAM" id="SSF50978">
    <property type="entry name" value="WD40 repeat-like"/>
    <property type="match status" value="1"/>
</dbReference>